<evidence type="ECO:0000313" key="2">
    <source>
        <dbReference type="EMBL" id="MFC6040248.1"/>
    </source>
</evidence>
<feature type="transmembrane region" description="Helical" evidence="1">
    <location>
        <begin position="174"/>
        <end position="197"/>
    </location>
</feature>
<feature type="transmembrane region" description="Helical" evidence="1">
    <location>
        <begin position="258"/>
        <end position="277"/>
    </location>
</feature>
<dbReference type="RefSeq" id="WP_377734626.1">
    <property type="nucleotide sequence ID" value="NZ_JBHSRI010000019.1"/>
</dbReference>
<feature type="transmembrane region" description="Helical" evidence="1">
    <location>
        <begin position="209"/>
        <end position="237"/>
    </location>
</feature>
<keyword evidence="1" id="KW-1133">Transmembrane helix</keyword>
<name>A0ABW1LAV8_9BACL</name>
<reference evidence="3" key="1">
    <citation type="journal article" date="2019" name="Int. J. Syst. Evol. Microbiol.">
        <title>The Global Catalogue of Microorganisms (GCM) 10K type strain sequencing project: providing services to taxonomists for standard genome sequencing and annotation.</title>
        <authorList>
            <consortium name="The Broad Institute Genomics Platform"/>
            <consortium name="The Broad Institute Genome Sequencing Center for Infectious Disease"/>
            <person name="Wu L."/>
            <person name="Ma J."/>
        </authorList>
    </citation>
    <scope>NUCLEOTIDE SEQUENCE [LARGE SCALE GENOMIC DNA]</scope>
    <source>
        <strain evidence="3">CCUG 54527</strain>
    </source>
</reference>
<comment type="caution">
    <text evidence="2">The sequence shown here is derived from an EMBL/GenBank/DDBJ whole genome shotgun (WGS) entry which is preliminary data.</text>
</comment>
<evidence type="ECO:0000313" key="3">
    <source>
        <dbReference type="Proteomes" id="UP001596170"/>
    </source>
</evidence>
<keyword evidence="3" id="KW-1185">Reference proteome</keyword>
<proteinExistence type="predicted"/>
<sequence length="356" mass="42353">MIILIFSFLFLIFVNLISLSKPNSIINNKYTKTFFIMLMLIFSSIWIGYKDVNMFPDSLGYSTYFLLLKNISLMEALDIINYENAFIILQWVVNLLDMPIEFNFLIIYLVFIIIFIVAIYILFNHYSIYFVFLYIYFPFFITLGGNILRQGLSISFLLLSISILIRYKKKTIYFFISALFASFFHYTALPLILILVVVNIFKIKMNHLIYIWIFLSFSFFMKLPNILTNLLIPISYINSYISESSLNNYGNQTYRMDFYLFGAFFLLFGLITNKYVFNYKDRIYTSILKIYIIFNCYFLILGFISYSDRVAIFSWILIPMIMIYPLLILNKKIPLVYPAFATLIFILFLFLNGRYY</sequence>
<feature type="transmembrane region" description="Helical" evidence="1">
    <location>
        <begin position="32"/>
        <end position="49"/>
    </location>
</feature>
<keyword evidence="1" id="KW-0472">Membrane</keyword>
<feature type="transmembrane region" description="Helical" evidence="1">
    <location>
        <begin position="102"/>
        <end position="123"/>
    </location>
</feature>
<dbReference type="Pfam" id="PF14897">
    <property type="entry name" value="EpsG"/>
    <property type="match status" value="1"/>
</dbReference>
<dbReference type="EMBL" id="JBHSRI010000019">
    <property type="protein sequence ID" value="MFC6040248.1"/>
    <property type="molecule type" value="Genomic_DNA"/>
</dbReference>
<organism evidence="2 3">
    <name type="scientific">Paenisporosarcina macmurdoensis</name>
    <dbReference type="NCBI Taxonomy" id="212659"/>
    <lineage>
        <taxon>Bacteria</taxon>
        <taxon>Bacillati</taxon>
        <taxon>Bacillota</taxon>
        <taxon>Bacilli</taxon>
        <taxon>Bacillales</taxon>
        <taxon>Caryophanaceae</taxon>
        <taxon>Paenisporosarcina</taxon>
    </lineage>
</organism>
<keyword evidence="1" id="KW-0812">Transmembrane</keyword>
<gene>
    <name evidence="2" type="ORF">ACFPYN_12525</name>
</gene>
<dbReference type="InterPro" id="IPR049458">
    <property type="entry name" value="EpsG-like"/>
</dbReference>
<evidence type="ECO:0000256" key="1">
    <source>
        <dbReference type="SAM" id="Phobius"/>
    </source>
</evidence>
<protein>
    <submittedName>
        <fullName evidence="2">EpsG family protein</fullName>
    </submittedName>
</protein>
<feature type="transmembrane region" description="Helical" evidence="1">
    <location>
        <begin position="335"/>
        <end position="353"/>
    </location>
</feature>
<feature type="transmembrane region" description="Helical" evidence="1">
    <location>
        <begin position="283"/>
        <end position="303"/>
    </location>
</feature>
<feature type="transmembrane region" description="Helical" evidence="1">
    <location>
        <begin position="128"/>
        <end position="145"/>
    </location>
</feature>
<dbReference type="Proteomes" id="UP001596170">
    <property type="component" value="Unassembled WGS sequence"/>
</dbReference>
<accession>A0ABW1LAV8</accession>
<feature type="transmembrane region" description="Helical" evidence="1">
    <location>
        <begin position="310"/>
        <end position="329"/>
    </location>
</feature>